<name>A0A9P6BCD8_9AGAM</name>
<feature type="compositionally biased region" description="Polar residues" evidence="1">
    <location>
        <begin position="29"/>
        <end position="38"/>
    </location>
</feature>
<organism evidence="2 3">
    <name type="scientific">Hydnum rufescens UP504</name>
    <dbReference type="NCBI Taxonomy" id="1448309"/>
    <lineage>
        <taxon>Eukaryota</taxon>
        <taxon>Fungi</taxon>
        <taxon>Dikarya</taxon>
        <taxon>Basidiomycota</taxon>
        <taxon>Agaricomycotina</taxon>
        <taxon>Agaricomycetes</taxon>
        <taxon>Cantharellales</taxon>
        <taxon>Hydnaceae</taxon>
        <taxon>Hydnum</taxon>
    </lineage>
</organism>
<accession>A0A9P6BCD8</accession>
<feature type="region of interest" description="Disordered" evidence="1">
    <location>
        <begin position="1"/>
        <end position="38"/>
    </location>
</feature>
<keyword evidence="3" id="KW-1185">Reference proteome</keyword>
<feature type="region of interest" description="Disordered" evidence="1">
    <location>
        <begin position="71"/>
        <end position="103"/>
    </location>
</feature>
<comment type="caution">
    <text evidence="2">The sequence shown here is derived from an EMBL/GenBank/DDBJ whole genome shotgun (WGS) entry which is preliminary data.</text>
</comment>
<evidence type="ECO:0000313" key="2">
    <source>
        <dbReference type="EMBL" id="KAF9520755.1"/>
    </source>
</evidence>
<dbReference type="Proteomes" id="UP000886523">
    <property type="component" value="Unassembled WGS sequence"/>
</dbReference>
<feature type="region of interest" description="Disordered" evidence="1">
    <location>
        <begin position="141"/>
        <end position="165"/>
    </location>
</feature>
<protein>
    <submittedName>
        <fullName evidence="2">Uncharacterized protein</fullName>
    </submittedName>
</protein>
<reference evidence="2" key="1">
    <citation type="journal article" date="2020" name="Nat. Commun.">
        <title>Large-scale genome sequencing of mycorrhizal fungi provides insights into the early evolution of symbiotic traits.</title>
        <authorList>
            <person name="Miyauchi S."/>
            <person name="Kiss E."/>
            <person name="Kuo A."/>
            <person name="Drula E."/>
            <person name="Kohler A."/>
            <person name="Sanchez-Garcia M."/>
            <person name="Morin E."/>
            <person name="Andreopoulos B."/>
            <person name="Barry K.W."/>
            <person name="Bonito G."/>
            <person name="Buee M."/>
            <person name="Carver A."/>
            <person name="Chen C."/>
            <person name="Cichocki N."/>
            <person name="Clum A."/>
            <person name="Culley D."/>
            <person name="Crous P.W."/>
            <person name="Fauchery L."/>
            <person name="Girlanda M."/>
            <person name="Hayes R.D."/>
            <person name="Keri Z."/>
            <person name="LaButti K."/>
            <person name="Lipzen A."/>
            <person name="Lombard V."/>
            <person name="Magnuson J."/>
            <person name="Maillard F."/>
            <person name="Murat C."/>
            <person name="Nolan M."/>
            <person name="Ohm R.A."/>
            <person name="Pangilinan J."/>
            <person name="Pereira M.F."/>
            <person name="Perotto S."/>
            <person name="Peter M."/>
            <person name="Pfister S."/>
            <person name="Riley R."/>
            <person name="Sitrit Y."/>
            <person name="Stielow J.B."/>
            <person name="Szollosi G."/>
            <person name="Zifcakova L."/>
            <person name="Stursova M."/>
            <person name="Spatafora J.W."/>
            <person name="Tedersoo L."/>
            <person name="Vaario L.M."/>
            <person name="Yamada A."/>
            <person name="Yan M."/>
            <person name="Wang P."/>
            <person name="Xu J."/>
            <person name="Bruns T."/>
            <person name="Baldrian P."/>
            <person name="Vilgalys R."/>
            <person name="Dunand C."/>
            <person name="Henrissat B."/>
            <person name="Grigoriev I.V."/>
            <person name="Hibbett D."/>
            <person name="Nagy L.G."/>
            <person name="Martin F.M."/>
        </authorList>
    </citation>
    <scope>NUCLEOTIDE SEQUENCE</scope>
    <source>
        <strain evidence="2">UP504</strain>
    </source>
</reference>
<dbReference type="AlphaFoldDB" id="A0A9P6BCD8"/>
<proteinExistence type="predicted"/>
<evidence type="ECO:0000256" key="1">
    <source>
        <dbReference type="SAM" id="MobiDB-lite"/>
    </source>
</evidence>
<evidence type="ECO:0000313" key="3">
    <source>
        <dbReference type="Proteomes" id="UP000886523"/>
    </source>
</evidence>
<feature type="compositionally biased region" description="Low complexity" evidence="1">
    <location>
        <begin position="71"/>
        <end position="89"/>
    </location>
</feature>
<dbReference type="EMBL" id="MU128910">
    <property type="protein sequence ID" value="KAF9520755.1"/>
    <property type="molecule type" value="Genomic_DNA"/>
</dbReference>
<gene>
    <name evidence="2" type="ORF">BS47DRAFT_402513</name>
</gene>
<sequence>MMEPCDRISRPRKSGCSQKNDTVYPRHSSLGSPFMQTDSPDLLSSSTGFLQTKLETLETDRLSLFKRRNSTVSSTTNFFSDSSSQSPDRTSGRTSFSKRVKEQENRRLISHPFIEGSCTADYSPETCTRDLTRHYYLGNSEYDSASSDSETFVESDLQAGDHWKD</sequence>
<feature type="compositionally biased region" description="Polar residues" evidence="1">
    <location>
        <begin position="141"/>
        <end position="152"/>
    </location>
</feature>